<evidence type="ECO:0000256" key="2">
    <source>
        <dbReference type="ARBA" id="ARBA00005262"/>
    </source>
</evidence>
<evidence type="ECO:0000313" key="9">
    <source>
        <dbReference type="Proteomes" id="UP000469523"/>
    </source>
</evidence>
<dbReference type="GO" id="GO:0005886">
    <property type="term" value="C:plasma membrane"/>
    <property type="evidence" value="ECO:0007669"/>
    <property type="project" value="UniProtKB-SubCell"/>
</dbReference>
<evidence type="ECO:0000256" key="4">
    <source>
        <dbReference type="ARBA" id="ARBA00022692"/>
    </source>
</evidence>
<dbReference type="InterPro" id="IPR003370">
    <property type="entry name" value="Chromate_transpt"/>
</dbReference>
<feature type="transmembrane region" description="Helical" evidence="7">
    <location>
        <begin position="144"/>
        <end position="160"/>
    </location>
</feature>
<keyword evidence="3" id="KW-1003">Cell membrane</keyword>
<evidence type="ECO:0000313" key="8">
    <source>
        <dbReference type="EMBL" id="MSU00467.1"/>
    </source>
</evidence>
<dbReference type="Proteomes" id="UP000469523">
    <property type="component" value="Unassembled WGS sequence"/>
</dbReference>
<dbReference type="EMBL" id="VUNQ01000004">
    <property type="protein sequence ID" value="MSU00467.1"/>
    <property type="molecule type" value="Genomic_DNA"/>
</dbReference>
<comment type="similarity">
    <text evidence="2">Belongs to the chromate ion transporter (CHR) (TC 2.A.51) family.</text>
</comment>
<organism evidence="8 9">
    <name type="scientific">Tissierella pigra</name>
    <dbReference type="NCBI Taxonomy" id="2607614"/>
    <lineage>
        <taxon>Bacteria</taxon>
        <taxon>Bacillati</taxon>
        <taxon>Bacillota</taxon>
        <taxon>Tissierellia</taxon>
        <taxon>Tissierellales</taxon>
        <taxon>Tissierellaceae</taxon>
        <taxon>Tissierella</taxon>
    </lineage>
</organism>
<keyword evidence="9" id="KW-1185">Reference proteome</keyword>
<keyword evidence="5 7" id="KW-1133">Transmembrane helix</keyword>
<dbReference type="Pfam" id="PF02417">
    <property type="entry name" value="Chromate_transp"/>
    <property type="match status" value="1"/>
</dbReference>
<protein>
    <submittedName>
        <fullName evidence="8">Chromate transporter</fullName>
    </submittedName>
</protein>
<sequence length="197" mass="21905">MYMKENKLWKLFISTFTLSAFTFGGGFVIVSLYKKKFVEELNWLEEDEMLDISAIAQSSPGPIPVNASVILGYRIHGILGSVVAILGTIIPPFVIISFISIFYEEFKSNQVIAIALQVMRAGVAAVILDVVVNLGKNVIKTKNIIYMAVMVVAFIATYFFNFGAMYIIFFCLGIGLISVFLNYRKEKANGTSMDSIH</sequence>
<name>A0A6N7XRT3_9FIRM</name>
<feature type="transmembrane region" description="Helical" evidence="7">
    <location>
        <begin position="12"/>
        <end position="33"/>
    </location>
</feature>
<feature type="transmembrane region" description="Helical" evidence="7">
    <location>
        <begin position="109"/>
        <end position="132"/>
    </location>
</feature>
<reference evidence="8 9" key="1">
    <citation type="submission" date="2019-09" db="EMBL/GenBank/DDBJ databases">
        <title>In-depth cultivation of the pig gut microbiome towards novel bacterial diversity and tailored functional studies.</title>
        <authorList>
            <person name="Wylensek D."/>
            <person name="Hitch T.C.A."/>
            <person name="Clavel T."/>
        </authorList>
    </citation>
    <scope>NUCLEOTIDE SEQUENCE [LARGE SCALE GENOMIC DNA]</scope>
    <source>
        <strain evidence="8 9">WCA3-693-APC-4?</strain>
    </source>
</reference>
<feature type="transmembrane region" description="Helical" evidence="7">
    <location>
        <begin position="166"/>
        <end position="183"/>
    </location>
</feature>
<comment type="subcellular location">
    <subcellularLocation>
        <location evidence="1">Cell membrane</location>
        <topology evidence="1">Multi-pass membrane protein</topology>
    </subcellularLocation>
</comment>
<evidence type="ECO:0000256" key="5">
    <source>
        <dbReference type="ARBA" id="ARBA00022989"/>
    </source>
</evidence>
<dbReference type="InterPro" id="IPR052518">
    <property type="entry name" value="CHR_Transporter"/>
</dbReference>
<keyword evidence="4 7" id="KW-0812">Transmembrane</keyword>
<comment type="caution">
    <text evidence="8">The sequence shown here is derived from an EMBL/GenBank/DDBJ whole genome shotgun (WGS) entry which is preliminary data.</text>
</comment>
<accession>A0A6N7XRT3</accession>
<feature type="transmembrane region" description="Helical" evidence="7">
    <location>
        <begin position="78"/>
        <end position="103"/>
    </location>
</feature>
<evidence type="ECO:0000256" key="6">
    <source>
        <dbReference type="ARBA" id="ARBA00023136"/>
    </source>
</evidence>
<proteinExistence type="inferred from homology"/>
<evidence type="ECO:0000256" key="1">
    <source>
        <dbReference type="ARBA" id="ARBA00004651"/>
    </source>
</evidence>
<gene>
    <name evidence="8" type="ORF">FYJ83_03175</name>
</gene>
<evidence type="ECO:0000256" key="7">
    <source>
        <dbReference type="SAM" id="Phobius"/>
    </source>
</evidence>
<keyword evidence="6 7" id="KW-0472">Membrane</keyword>
<dbReference type="AlphaFoldDB" id="A0A6N7XRT3"/>
<evidence type="ECO:0000256" key="3">
    <source>
        <dbReference type="ARBA" id="ARBA00022475"/>
    </source>
</evidence>
<dbReference type="PANTHER" id="PTHR43663:SF1">
    <property type="entry name" value="CHROMATE TRANSPORTER"/>
    <property type="match status" value="1"/>
</dbReference>
<dbReference type="PANTHER" id="PTHR43663">
    <property type="entry name" value="CHROMATE TRANSPORT PROTEIN-RELATED"/>
    <property type="match status" value="1"/>
</dbReference>
<dbReference type="GO" id="GO:0015109">
    <property type="term" value="F:chromate transmembrane transporter activity"/>
    <property type="evidence" value="ECO:0007669"/>
    <property type="project" value="InterPro"/>
</dbReference>